<dbReference type="EMBL" id="LN857014">
    <property type="protein sequence ID" value="CDQ00659.1"/>
    <property type="molecule type" value="Genomic_DNA"/>
</dbReference>
<reference evidence="1" key="1">
    <citation type="journal article" date="2007" name="Science">
        <title>Draft genome of the filarial nematode parasite Brugia malayi.</title>
        <authorList>
            <person name="Ghedin E."/>
            <person name="Wang S."/>
            <person name="Spiro D."/>
            <person name="Caler E."/>
            <person name="Zhao Q."/>
            <person name="Crabtree J."/>
            <person name="Allen J.E."/>
            <person name="Delcher A.L."/>
            <person name="Guiliano D.B."/>
            <person name="Miranda-Saavedra D."/>
            <person name="Angiuoli S.V."/>
            <person name="Creasy T."/>
            <person name="Amedeo P."/>
            <person name="Haas B."/>
            <person name="El-Sayed N.M."/>
            <person name="Wortman J.R."/>
            <person name="Feldblyum T."/>
            <person name="Tallon L."/>
            <person name="Schatz M."/>
            <person name="Shumway M."/>
            <person name="Koo H."/>
            <person name="Salzberg S.L."/>
            <person name="Schobel S."/>
            <person name="Pertea M."/>
            <person name="Pop M."/>
            <person name="White O."/>
            <person name="Barton G.J."/>
            <person name="Carlow C.K."/>
            <person name="Crawford M.J."/>
            <person name="Daub J."/>
            <person name="Dimmic M.W."/>
            <person name="Estes C.F."/>
            <person name="Foster J.M."/>
            <person name="Ganatra M."/>
            <person name="Gregory W.F."/>
            <person name="Johnson N.M."/>
            <person name="Jin J."/>
            <person name="Komuniecki R."/>
            <person name="Korf I."/>
            <person name="Kumar S."/>
            <person name="Laney S."/>
            <person name="Li B.W."/>
            <person name="Li W."/>
            <person name="Lindblom T.H."/>
            <person name="Lustigman S."/>
            <person name="Ma D."/>
            <person name="Maina C.V."/>
            <person name="Martin D.M."/>
            <person name="McCarter J.P."/>
            <person name="McReynolds L."/>
            <person name="Mitreva M."/>
            <person name="Nutman T.B."/>
            <person name="Parkinson J."/>
            <person name="Peregrin-Alvarez J.M."/>
            <person name="Poole C."/>
            <person name="Ren Q."/>
            <person name="Saunders L."/>
            <person name="Sluder A.E."/>
            <person name="Smith K."/>
            <person name="Stanke M."/>
            <person name="Unnasch T.R."/>
            <person name="Ware J."/>
            <person name="Wei A.D."/>
            <person name="Weil G."/>
            <person name="Williams D.J."/>
            <person name="Zhang Y."/>
            <person name="Williams S.A."/>
            <person name="Fraser-Liggett C."/>
            <person name="Slatko B."/>
            <person name="Blaxter M.L."/>
            <person name="Scott A.L."/>
        </authorList>
    </citation>
    <scope>NUCLEOTIDE SEQUENCE</scope>
    <source>
        <strain evidence="1">FR3</strain>
    </source>
</reference>
<proteinExistence type="predicted"/>
<reference evidence="1" key="2">
    <citation type="submission" date="2012-12" db="EMBL/GenBank/DDBJ databases">
        <authorList>
            <consortium name="WormBase Consortium"/>
            <person name="Ghedin E."/>
            <person name="Paulini M."/>
        </authorList>
    </citation>
    <scope>NUCLEOTIDE SEQUENCE</scope>
    <source>
        <strain evidence="1">FR3</strain>
    </source>
</reference>
<accession>A0A1I9G535</accession>
<gene>
    <name evidence="1" type="primary">Bm1503</name>
    <name evidence="1" type="ORF">BM_Bm1503</name>
</gene>
<name>A0A1I9G535_BRUMA</name>
<organism evidence="1">
    <name type="scientific">Brugia malayi</name>
    <name type="common">Filarial nematode worm</name>
    <dbReference type="NCBI Taxonomy" id="6279"/>
    <lineage>
        <taxon>Eukaryota</taxon>
        <taxon>Metazoa</taxon>
        <taxon>Ecdysozoa</taxon>
        <taxon>Nematoda</taxon>
        <taxon>Chromadorea</taxon>
        <taxon>Rhabditida</taxon>
        <taxon>Spirurina</taxon>
        <taxon>Spiruromorpha</taxon>
        <taxon>Filarioidea</taxon>
        <taxon>Onchocercidae</taxon>
        <taxon>Brugia</taxon>
    </lineage>
</organism>
<evidence type="ECO:0000313" key="1">
    <source>
        <dbReference type="EMBL" id="CDQ00659.1"/>
    </source>
</evidence>
<protein>
    <submittedName>
        <fullName evidence="1">Bm1503</fullName>
    </submittedName>
</protein>
<dbReference type="AlphaFoldDB" id="A0A1I9G535"/>
<sequence>MHKIVPRRYPLQKVEVLIVWKSSRIYTYICGDTLM</sequence>